<keyword evidence="1" id="KW-0472">Membrane</keyword>
<gene>
    <name evidence="2" type="ORF">RDB_LOCUS139003</name>
</gene>
<keyword evidence="1" id="KW-0812">Transmembrane</keyword>
<accession>A0A8H3DPW0</accession>
<reference evidence="2" key="1">
    <citation type="submission" date="2021-01" db="EMBL/GenBank/DDBJ databases">
        <authorList>
            <person name="Kaushik A."/>
        </authorList>
    </citation>
    <scope>NUCLEOTIDE SEQUENCE</scope>
    <source>
        <strain evidence="2">Type strain: AG8-Rh-89/</strain>
    </source>
</reference>
<evidence type="ECO:0000313" key="2">
    <source>
        <dbReference type="EMBL" id="CAE6535358.1"/>
    </source>
</evidence>
<dbReference type="InterPro" id="IPR012171">
    <property type="entry name" value="Fatty_acid_desaturase"/>
</dbReference>
<dbReference type="GO" id="GO:0016491">
    <property type="term" value="F:oxidoreductase activity"/>
    <property type="evidence" value="ECO:0007669"/>
    <property type="project" value="InterPro"/>
</dbReference>
<dbReference type="PANTHER" id="PTHR32100">
    <property type="entry name" value="OMEGA-6 FATTY ACID DESATURASE, CHLOROPLASTIC"/>
    <property type="match status" value="1"/>
</dbReference>
<sequence>MGLRQKAKAAARAASNSPKSQSVSLPTDGPETFIVPELTVKDCLSVIPPHCFERSALRSFSYIGMDFALLGGVDEKVQEELVDAVGDSPIGATLGVFALLLLGWPMYLIMNVSGQNHYPAWTNHFVPKAPLFQPHQYSQILFSDFGIFLWLGTLIWWSVTRGVYFVPYLWVNHWLILITFLQHTDPLLPHYRQSAFTFTRGALSTLDRNLLGGEGFIASVTGWLGATLTHGISETHVLHHVCSKIPHYHAWEASRHLKARLARAGYSHEGRPGTWGEVYRVWKECKFIEDEGDVVFYKNARGLAARQAVFANEGMSDSGIEVDVK</sequence>
<keyword evidence="1" id="KW-1133">Transmembrane helix</keyword>
<evidence type="ECO:0008006" key="4">
    <source>
        <dbReference type="Google" id="ProtNLM"/>
    </source>
</evidence>
<feature type="transmembrane region" description="Helical" evidence="1">
    <location>
        <begin position="90"/>
        <end position="109"/>
    </location>
</feature>
<proteinExistence type="predicted"/>
<feature type="transmembrane region" description="Helical" evidence="1">
    <location>
        <begin position="140"/>
        <end position="159"/>
    </location>
</feature>
<comment type="caution">
    <text evidence="2">The sequence shown here is derived from an EMBL/GenBank/DDBJ whole genome shotgun (WGS) entry which is preliminary data.</text>
</comment>
<protein>
    <recommendedName>
        <fullName evidence="4">Fatty acid desaturase domain-containing protein</fullName>
    </recommendedName>
</protein>
<name>A0A8H3DPW0_9AGAM</name>
<feature type="transmembrane region" description="Helical" evidence="1">
    <location>
        <begin position="165"/>
        <end position="182"/>
    </location>
</feature>
<evidence type="ECO:0000313" key="3">
    <source>
        <dbReference type="Proteomes" id="UP000663850"/>
    </source>
</evidence>
<dbReference type="Proteomes" id="UP000663850">
    <property type="component" value="Unassembled WGS sequence"/>
</dbReference>
<organism evidence="2 3">
    <name type="scientific">Rhizoctonia solani</name>
    <dbReference type="NCBI Taxonomy" id="456999"/>
    <lineage>
        <taxon>Eukaryota</taxon>
        <taxon>Fungi</taxon>
        <taxon>Dikarya</taxon>
        <taxon>Basidiomycota</taxon>
        <taxon>Agaricomycotina</taxon>
        <taxon>Agaricomycetes</taxon>
        <taxon>Cantharellales</taxon>
        <taxon>Ceratobasidiaceae</taxon>
        <taxon>Rhizoctonia</taxon>
    </lineage>
</organism>
<dbReference type="EMBL" id="CAJMWZ010007298">
    <property type="protein sequence ID" value="CAE6535358.1"/>
    <property type="molecule type" value="Genomic_DNA"/>
</dbReference>
<evidence type="ECO:0000256" key="1">
    <source>
        <dbReference type="SAM" id="Phobius"/>
    </source>
</evidence>
<dbReference type="AlphaFoldDB" id="A0A8H3DPW0"/>